<evidence type="ECO:0000313" key="2">
    <source>
        <dbReference type="EMBL" id="GCF95815.1"/>
    </source>
</evidence>
<proteinExistence type="predicted"/>
<dbReference type="InterPro" id="IPR007060">
    <property type="entry name" value="FtsL/DivIC"/>
</dbReference>
<dbReference type="Pfam" id="PF04977">
    <property type="entry name" value="DivIC"/>
    <property type="match status" value="1"/>
</dbReference>
<protein>
    <recommendedName>
        <fullName evidence="4">Septum formation initiator</fullName>
    </recommendedName>
</protein>
<dbReference type="PANTHER" id="PTHR40027:SF1">
    <property type="entry name" value="CELL DIVISION PROTEIN DIVIC"/>
    <property type="match status" value="1"/>
</dbReference>
<gene>
    <name evidence="2" type="ORF">NRIC_37060</name>
</gene>
<evidence type="ECO:0000313" key="3">
    <source>
        <dbReference type="Proteomes" id="UP000290567"/>
    </source>
</evidence>
<comment type="caution">
    <text evidence="2">The sequence shown here is derived from an EMBL/GenBank/DDBJ whole genome shotgun (WGS) entry which is preliminary data.</text>
</comment>
<organism evidence="2 3">
    <name type="scientific">Enterococcus florum</name>
    <dbReference type="NCBI Taxonomy" id="2480627"/>
    <lineage>
        <taxon>Bacteria</taxon>
        <taxon>Bacillati</taxon>
        <taxon>Bacillota</taxon>
        <taxon>Bacilli</taxon>
        <taxon>Lactobacillales</taxon>
        <taxon>Enterococcaceae</taxon>
        <taxon>Enterococcus</taxon>
    </lineage>
</organism>
<dbReference type="OrthoDB" id="2991180at2"/>
<dbReference type="InterPro" id="IPR039076">
    <property type="entry name" value="DivIC"/>
</dbReference>
<dbReference type="Proteomes" id="UP000290567">
    <property type="component" value="Unassembled WGS sequence"/>
</dbReference>
<keyword evidence="3" id="KW-1185">Reference proteome</keyword>
<keyword evidence="1" id="KW-1133">Transmembrane helix</keyword>
<evidence type="ECO:0000256" key="1">
    <source>
        <dbReference type="SAM" id="Phobius"/>
    </source>
</evidence>
<reference evidence="3" key="1">
    <citation type="submission" date="2019-02" db="EMBL/GenBank/DDBJ databases">
        <title>Draft genome sequence of Enterococcus sp. Gos25-1.</title>
        <authorList>
            <person name="Tanaka N."/>
            <person name="Shiwa Y."/>
            <person name="Fujita N."/>
        </authorList>
    </citation>
    <scope>NUCLEOTIDE SEQUENCE [LARGE SCALE GENOMIC DNA]</scope>
    <source>
        <strain evidence="3">Gos25-1</strain>
    </source>
</reference>
<dbReference type="EMBL" id="BJCC01000038">
    <property type="protein sequence ID" value="GCF95815.1"/>
    <property type="molecule type" value="Genomic_DNA"/>
</dbReference>
<feature type="transmembrane region" description="Helical" evidence="1">
    <location>
        <begin position="37"/>
        <end position="57"/>
    </location>
</feature>
<sequence>MAEKVKKVAAIGTPYAKDQYKKFQQQQRQLIFKRRRLAAIFLIAAFVFIVMGVQLFGEYQRLGELKDIKTKTVAESEKVDTRVKELKQDVAMLQNDDYAAKLARSRYYYSKDGELVFVLPDEAKTENNTSTDERIKSETAN</sequence>
<dbReference type="GO" id="GO:0051301">
    <property type="term" value="P:cell division"/>
    <property type="evidence" value="ECO:0007669"/>
    <property type="project" value="InterPro"/>
</dbReference>
<name>A0A4P5PC65_9ENTE</name>
<accession>A0A4P5PC65</accession>
<keyword evidence="1" id="KW-0812">Transmembrane</keyword>
<keyword evidence="1" id="KW-0472">Membrane</keyword>
<dbReference type="AlphaFoldDB" id="A0A4P5PC65"/>
<evidence type="ECO:0008006" key="4">
    <source>
        <dbReference type="Google" id="ProtNLM"/>
    </source>
</evidence>
<dbReference type="RefSeq" id="WP_146624183.1">
    <property type="nucleotide sequence ID" value="NZ_BJCC01000038.1"/>
</dbReference>
<dbReference type="PANTHER" id="PTHR40027">
    <property type="entry name" value="CELL DIVISION PROTEIN DIVIC"/>
    <property type="match status" value="1"/>
</dbReference>